<dbReference type="Proteomes" id="UP000236654">
    <property type="component" value="Unassembled WGS sequence"/>
</dbReference>
<proteinExistence type="predicted"/>
<dbReference type="PANTHER" id="PTHR43482">
    <property type="entry name" value="PROTEIN AST1-RELATED"/>
    <property type="match status" value="1"/>
</dbReference>
<dbReference type="InterPro" id="IPR013154">
    <property type="entry name" value="ADH-like_N"/>
</dbReference>
<evidence type="ECO:0000313" key="3">
    <source>
        <dbReference type="Proteomes" id="UP000236654"/>
    </source>
</evidence>
<dbReference type="PANTHER" id="PTHR43482:SF1">
    <property type="entry name" value="PROTEIN AST1-RELATED"/>
    <property type="match status" value="1"/>
</dbReference>
<comment type="caution">
    <text evidence="2">The sequence shown here is derived from an EMBL/GenBank/DDBJ whole genome shotgun (WGS) entry which is preliminary data.</text>
</comment>
<feature type="domain" description="Alcohol dehydrogenase-like N-terminal" evidence="1">
    <location>
        <begin position="28"/>
        <end position="124"/>
    </location>
</feature>
<organism evidence="2 3">
    <name type="scientific">Brumimicrobium salinarum</name>
    <dbReference type="NCBI Taxonomy" id="2058658"/>
    <lineage>
        <taxon>Bacteria</taxon>
        <taxon>Pseudomonadati</taxon>
        <taxon>Bacteroidota</taxon>
        <taxon>Flavobacteriia</taxon>
        <taxon>Flavobacteriales</taxon>
        <taxon>Crocinitomicaceae</taxon>
        <taxon>Brumimicrobium</taxon>
    </lineage>
</organism>
<reference evidence="2 3" key="1">
    <citation type="submission" date="2017-12" db="EMBL/GenBank/DDBJ databases">
        <title>The draft genome sequence of Brumimicrobium saltpan LHR20.</title>
        <authorList>
            <person name="Do Z.-J."/>
            <person name="Luo H.-R."/>
        </authorList>
    </citation>
    <scope>NUCLEOTIDE SEQUENCE [LARGE SCALE GENOMIC DNA]</scope>
    <source>
        <strain evidence="2 3">LHR20</strain>
    </source>
</reference>
<dbReference type="AlphaFoldDB" id="A0A2I0R2A0"/>
<evidence type="ECO:0000259" key="1">
    <source>
        <dbReference type="Pfam" id="PF08240"/>
    </source>
</evidence>
<keyword evidence="3" id="KW-1185">Reference proteome</keyword>
<gene>
    <name evidence="2" type="ORF">CW751_07905</name>
</gene>
<dbReference type="CDD" id="cd05289">
    <property type="entry name" value="MDR_like_2"/>
    <property type="match status" value="1"/>
</dbReference>
<accession>A0A2I0R2A0</accession>
<evidence type="ECO:0000313" key="2">
    <source>
        <dbReference type="EMBL" id="PKR80685.1"/>
    </source>
</evidence>
<dbReference type="InterPro" id="IPR011032">
    <property type="entry name" value="GroES-like_sf"/>
</dbReference>
<dbReference type="Gene3D" id="3.90.180.10">
    <property type="entry name" value="Medium-chain alcohol dehydrogenases, catalytic domain"/>
    <property type="match status" value="1"/>
</dbReference>
<dbReference type="EMBL" id="PJNI01000008">
    <property type="protein sequence ID" value="PKR80685.1"/>
    <property type="molecule type" value="Genomic_DNA"/>
</dbReference>
<protein>
    <recommendedName>
        <fullName evidence="1">Alcohol dehydrogenase-like N-terminal domain-containing protein</fullName>
    </recommendedName>
</protein>
<dbReference type="RefSeq" id="WP_101334467.1">
    <property type="nucleotide sequence ID" value="NZ_PJNI01000008.1"/>
</dbReference>
<dbReference type="Pfam" id="PF08240">
    <property type="entry name" value="ADH_N"/>
    <property type="match status" value="1"/>
</dbReference>
<name>A0A2I0R2A0_9FLAO</name>
<sequence length="158" mass="17267">MKAAIINSFGDPNVLSLDNDFPKPDIKKNQVLIKVIATGINPLDYKIRKGELRQVLGKKFPMVLGNDAAGIVVKCGDEAHGFKVGDHVYGMTDSYEKPSYFGFAKTGSYAEYVATRADTLSLKPSNLTFEEAASVPLCALTSYQVLVKKSKLSKEIVF</sequence>
<dbReference type="SUPFAM" id="SSF50129">
    <property type="entry name" value="GroES-like"/>
    <property type="match status" value="1"/>
</dbReference>
<dbReference type="InterPro" id="IPR052585">
    <property type="entry name" value="Lipid_raft_assoc_Zn_ADH"/>
</dbReference>
<dbReference type="OrthoDB" id="9787435at2"/>